<keyword evidence="2" id="KW-0479">Metal-binding</keyword>
<dbReference type="GO" id="GO:0046872">
    <property type="term" value="F:metal ion binding"/>
    <property type="evidence" value="ECO:0007669"/>
    <property type="project" value="UniProtKB-KW"/>
</dbReference>
<dbReference type="AlphaFoldDB" id="A0A6J6Y177"/>
<dbReference type="EMBL" id="CAFAAI010000198">
    <property type="protein sequence ID" value="CAB4803451.1"/>
    <property type="molecule type" value="Genomic_DNA"/>
</dbReference>
<keyword evidence="4" id="KW-0862">Zinc</keyword>
<evidence type="ECO:0000313" key="5">
    <source>
        <dbReference type="EMBL" id="CAB4803451.1"/>
    </source>
</evidence>
<dbReference type="PANTHER" id="PTHR35005">
    <property type="entry name" value="3-DEHYDRO-SCYLLO-INOSOSE HYDROLASE"/>
    <property type="match status" value="1"/>
</dbReference>
<dbReference type="InterPro" id="IPR024087">
    <property type="entry name" value="Creatininase-like_sf"/>
</dbReference>
<dbReference type="GO" id="GO:0016811">
    <property type="term" value="F:hydrolase activity, acting on carbon-nitrogen (but not peptide) bonds, in linear amides"/>
    <property type="evidence" value="ECO:0007669"/>
    <property type="project" value="TreeGrafter"/>
</dbReference>
<dbReference type="InterPro" id="IPR023871">
    <property type="entry name" value="MftE"/>
</dbReference>
<evidence type="ECO:0000256" key="2">
    <source>
        <dbReference type="ARBA" id="ARBA00022723"/>
    </source>
</evidence>
<name>A0A6J6Y177_9ZZZZ</name>
<evidence type="ECO:0000256" key="4">
    <source>
        <dbReference type="ARBA" id="ARBA00022833"/>
    </source>
</evidence>
<reference evidence="5" key="1">
    <citation type="submission" date="2020-05" db="EMBL/GenBank/DDBJ databases">
        <authorList>
            <person name="Chiriac C."/>
            <person name="Salcher M."/>
            <person name="Ghai R."/>
            <person name="Kavagutti S V."/>
        </authorList>
    </citation>
    <scope>NUCLEOTIDE SEQUENCE</scope>
</reference>
<evidence type="ECO:0000256" key="1">
    <source>
        <dbReference type="ARBA" id="ARBA00001947"/>
    </source>
</evidence>
<organism evidence="5">
    <name type="scientific">freshwater metagenome</name>
    <dbReference type="NCBI Taxonomy" id="449393"/>
    <lineage>
        <taxon>unclassified sequences</taxon>
        <taxon>metagenomes</taxon>
        <taxon>ecological metagenomes</taxon>
    </lineage>
</organism>
<comment type="cofactor">
    <cofactor evidence="1">
        <name>Zn(2+)</name>
        <dbReference type="ChEBI" id="CHEBI:29105"/>
    </cofactor>
</comment>
<sequence length="236" mass="24304">MTPSQPSPHAPQLGDATWTQVDHADGKRPILLVPLGSCEQHGPHLPLDTDTRIACAVANGVALALPHVVVAPALGITASGEHQGFAGTLSIGSAVLEMVIIELVRSADWSAGVVLVNGHGGNLEAIKRAVAVLTTEGRRVTSWWPSIDGADAHAGRTETSLMLDIAPHLVRTEALEPGRTDALRALLPQLRAGGVVSVSPNGVLGDPTGANSGEGAALLSKLVADATTHVTKWRSS</sequence>
<dbReference type="InterPro" id="IPR003785">
    <property type="entry name" value="Creatininase/forma_Hydrolase"/>
</dbReference>
<gene>
    <name evidence="5" type="ORF">UFOPK2992_01146</name>
</gene>
<evidence type="ECO:0000256" key="3">
    <source>
        <dbReference type="ARBA" id="ARBA00022801"/>
    </source>
</evidence>
<dbReference type="Pfam" id="PF02633">
    <property type="entry name" value="Creatininase"/>
    <property type="match status" value="1"/>
</dbReference>
<dbReference type="SUPFAM" id="SSF102215">
    <property type="entry name" value="Creatininase"/>
    <property type="match status" value="1"/>
</dbReference>
<accession>A0A6J6Y177</accession>
<dbReference type="NCBIfam" id="TIGR03964">
    <property type="entry name" value="mycofact_creat"/>
    <property type="match status" value="1"/>
</dbReference>
<proteinExistence type="predicted"/>
<dbReference type="GO" id="GO:0009231">
    <property type="term" value="P:riboflavin biosynthetic process"/>
    <property type="evidence" value="ECO:0007669"/>
    <property type="project" value="TreeGrafter"/>
</dbReference>
<keyword evidence="3" id="KW-0378">Hydrolase</keyword>
<dbReference type="PANTHER" id="PTHR35005:SF1">
    <property type="entry name" value="2-AMINO-5-FORMYLAMINO-6-RIBOSYLAMINOPYRIMIDIN-4(3H)-ONE 5'-MONOPHOSPHATE DEFORMYLASE"/>
    <property type="match status" value="1"/>
</dbReference>
<protein>
    <submittedName>
        <fullName evidence="5">Unannotated protein</fullName>
    </submittedName>
</protein>
<dbReference type="Gene3D" id="3.40.50.10310">
    <property type="entry name" value="Creatininase"/>
    <property type="match status" value="1"/>
</dbReference>